<protein>
    <recommendedName>
        <fullName evidence="3">Transposase</fullName>
    </recommendedName>
</protein>
<dbReference type="RefSeq" id="WP_048194576.1">
    <property type="nucleotide sequence ID" value="NZ_CBTY010000006.1"/>
</dbReference>
<evidence type="ECO:0008006" key="3">
    <source>
        <dbReference type="Google" id="ProtNLM"/>
    </source>
</evidence>
<dbReference type="Proteomes" id="UP000018159">
    <property type="component" value="Unassembled WGS sequence"/>
</dbReference>
<reference evidence="1 2" key="1">
    <citation type="journal article" date="2013" name="PLoS ONE">
        <title>Enrichment and Genome Sequence of the Group I.1a Ammonia-Oxidizing Archaeon ?Ca. Nitrosotenuis uzonensis? Representing a Clade Globally.</title>
        <authorList>
            <person name="Lebedeva E.V."/>
            <person name="Hatzenpichler R."/>
            <person name="Pelletier E."/>
            <person name="Schuster N."/>
            <person name="Hauzmayer S."/>
            <person name="Bulaev A."/>
            <person name="Grigor'eva N.V."/>
            <person name="Galushko A."/>
            <person name="Schmid M."/>
            <person name="Palatinszky M."/>
            <person name="Le Paslier D."/>
            <person name="Daims H."/>
            <person name="Wagner M."/>
        </authorList>
    </citation>
    <scope>NUCLEOTIDE SEQUENCE [LARGE SCALE GENOMIC DNA]</scope>
    <source>
        <strain evidence="1 2">N4</strain>
    </source>
</reference>
<name>V6ARA3_9ARCH</name>
<evidence type="ECO:0000313" key="1">
    <source>
        <dbReference type="EMBL" id="CDI05152.1"/>
    </source>
</evidence>
<accession>V6ARA3</accession>
<evidence type="ECO:0000313" key="2">
    <source>
        <dbReference type="Proteomes" id="UP000018159"/>
    </source>
</evidence>
<dbReference type="EMBL" id="CBTY010000006">
    <property type="protein sequence ID" value="CDI05152.1"/>
    <property type="molecule type" value="Genomic_DNA"/>
</dbReference>
<sequence length="96" mass="11141">MTLKTAIKMIENLRDCEVQTVKIFNESPYDDRYSVDRIRRGMARVSQGKADYLAKILSEIQTVKIQRLPKKCDHPKKDQDVTSDGQRYCMNCNADL</sequence>
<comment type="caution">
    <text evidence="1">The sequence shown here is derived from an EMBL/GenBank/DDBJ whole genome shotgun (WGS) entry which is preliminary data.</text>
</comment>
<proteinExistence type="predicted"/>
<keyword evidence="2" id="KW-1185">Reference proteome</keyword>
<gene>
    <name evidence="1" type="ORF">NITUZ_140227</name>
</gene>
<organism evidence="1 2">
    <name type="scientific">Candidatus Nitrosotenuis uzonensis</name>
    <dbReference type="NCBI Taxonomy" id="1407055"/>
    <lineage>
        <taxon>Archaea</taxon>
        <taxon>Nitrososphaerota</taxon>
        <taxon>Candidatus Nitrosotenuis</taxon>
    </lineage>
</organism>
<dbReference type="OrthoDB" id="3774at2157"/>
<dbReference type="AlphaFoldDB" id="V6ARA3"/>